<dbReference type="Proteomes" id="UP001212841">
    <property type="component" value="Unassembled WGS sequence"/>
</dbReference>
<gene>
    <name evidence="2" type="ORF">HK097_007166</name>
</gene>
<evidence type="ECO:0000313" key="2">
    <source>
        <dbReference type="EMBL" id="KAJ3051820.1"/>
    </source>
</evidence>
<protein>
    <submittedName>
        <fullName evidence="2">Uncharacterized protein</fullName>
    </submittedName>
</protein>
<sequence length="152" mass="15705">MPSVLEKRCPQPIPEDNGTDPRNGRVARLFTWSRESLRVILGGGMDTGGCDGTGMRIGGGGGARREDLRNLGDGWVEGIGAAWEDVADVEGGDLNVGTNGLDRAVGGGGRADLGGGPGRAGIVKVRGEVYCLGEVLDDTVDCEHEDNDDIGA</sequence>
<keyword evidence="3" id="KW-1185">Reference proteome</keyword>
<dbReference type="EMBL" id="JADGJD010000355">
    <property type="protein sequence ID" value="KAJ3051820.1"/>
    <property type="molecule type" value="Genomic_DNA"/>
</dbReference>
<accession>A0AAD5SC03</accession>
<name>A0AAD5SC03_9FUNG</name>
<comment type="caution">
    <text evidence="2">The sequence shown here is derived from an EMBL/GenBank/DDBJ whole genome shotgun (WGS) entry which is preliminary data.</text>
</comment>
<evidence type="ECO:0000313" key="3">
    <source>
        <dbReference type="Proteomes" id="UP001212841"/>
    </source>
</evidence>
<feature type="region of interest" description="Disordered" evidence="1">
    <location>
        <begin position="1"/>
        <end position="23"/>
    </location>
</feature>
<proteinExistence type="predicted"/>
<dbReference type="AlphaFoldDB" id="A0AAD5SC03"/>
<organism evidence="2 3">
    <name type="scientific">Rhizophlyctis rosea</name>
    <dbReference type="NCBI Taxonomy" id="64517"/>
    <lineage>
        <taxon>Eukaryota</taxon>
        <taxon>Fungi</taxon>
        <taxon>Fungi incertae sedis</taxon>
        <taxon>Chytridiomycota</taxon>
        <taxon>Chytridiomycota incertae sedis</taxon>
        <taxon>Chytridiomycetes</taxon>
        <taxon>Rhizophlyctidales</taxon>
        <taxon>Rhizophlyctidaceae</taxon>
        <taxon>Rhizophlyctis</taxon>
    </lineage>
</organism>
<reference evidence="2" key="1">
    <citation type="submission" date="2020-05" db="EMBL/GenBank/DDBJ databases">
        <title>Phylogenomic resolution of chytrid fungi.</title>
        <authorList>
            <person name="Stajich J.E."/>
            <person name="Amses K."/>
            <person name="Simmons R."/>
            <person name="Seto K."/>
            <person name="Myers J."/>
            <person name="Bonds A."/>
            <person name="Quandt C.A."/>
            <person name="Barry K."/>
            <person name="Liu P."/>
            <person name="Grigoriev I."/>
            <person name="Longcore J.E."/>
            <person name="James T.Y."/>
        </authorList>
    </citation>
    <scope>NUCLEOTIDE SEQUENCE</scope>
    <source>
        <strain evidence="2">JEL0318</strain>
    </source>
</reference>
<evidence type="ECO:0000256" key="1">
    <source>
        <dbReference type="SAM" id="MobiDB-lite"/>
    </source>
</evidence>